<organism evidence="4 5">
    <name type="scientific">Plectus sambesii</name>
    <dbReference type="NCBI Taxonomy" id="2011161"/>
    <lineage>
        <taxon>Eukaryota</taxon>
        <taxon>Metazoa</taxon>
        <taxon>Ecdysozoa</taxon>
        <taxon>Nematoda</taxon>
        <taxon>Chromadorea</taxon>
        <taxon>Plectida</taxon>
        <taxon>Plectina</taxon>
        <taxon>Plectoidea</taxon>
        <taxon>Plectidae</taxon>
        <taxon>Plectus</taxon>
    </lineage>
</organism>
<accession>A0A914XE71</accession>
<feature type="domain" description="Galectin" evidence="3">
    <location>
        <begin position="115"/>
        <end position="256"/>
    </location>
</feature>
<protein>
    <submittedName>
        <fullName evidence="5">Galectin domain-containing protein</fullName>
    </submittedName>
</protein>
<feature type="transmembrane region" description="Helical" evidence="2">
    <location>
        <begin position="45"/>
        <end position="68"/>
    </location>
</feature>
<dbReference type="Proteomes" id="UP000887566">
    <property type="component" value="Unplaced"/>
</dbReference>
<dbReference type="PROSITE" id="PS51304">
    <property type="entry name" value="GALECTIN"/>
    <property type="match status" value="1"/>
</dbReference>
<dbReference type="GO" id="GO:0030246">
    <property type="term" value="F:carbohydrate binding"/>
    <property type="evidence" value="ECO:0007669"/>
    <property type="project" value="UniProtKB-KW"/>
</dbReference>
<sequence>MPHPRAYIEASKAPSANKDVQSENVPGFVETTGGSRPCKKWFIGWVFRAIFCFLFGALGAWIFHVAFLPSNECILIQKEDGIEQIKPSFTSQIEFTQQEQTQAMQNEVAVMPLHCKISKADGLGNGTTIVMSGMAQKEATKIDIFFKNPAGIYTFYMELRWLPFENSVFFTTQSSRQFWKTSNDDYRSPNPLENERGGLFRVVLESRLTDMQITIVNSFGEATVYSYKHKEGFDQAASTEVILSGNVQSVSDCRIL</sequence>
<dbReference type="WBParaSite" id="PSAMB.scaffold784size41397.g8863.t1">
    <property type="protein sequence ID" value="PSAMB.scaffold784size41397.g8863.t1"/>
    <property type="gene ID" value="PSAMB.scaffold784size41397.g8863"/>
</dbReference>
<reference evidence="5" key="1">
    <citation type="submission" date="2022-11" db="UniProtKB">
        <authorList>
            <consortium name="WormBaseParasite"/>
        </authorList>
    </citation>
    <scope>IDENTIFICATION</scope>
</reference>
<evidence type="ECO:0000256" key="2">
    <source>
        <dbReference type="SAM" id="Phobius"/>
    </source>
</evidence>
<keyword evidence="4" id="KW-1185">Reference proteome</keyword>
<name>A0A914XE71_9BILA</name>
<evidence type="ECO:0000313" key="4">
    <source>
        <dbReference type="Proteomes" id="UP000887566"/>
    </source>
</evidence>
<dbReference type="AlphaFoldDB" id="A0A914XE71"/>
<evidence type="ECO:0000259" key="3">
    <source>
        <dbReference type="PROSITE" id="PS51304"/>
    </source>
</evidence>
<proteinExistence type="predicted"/>
<evidence type="ECO:0000256" key="1">
    <source>
        <dbReference type="ARBA" id="ARBA00022734"/>
    </source>
</evidence>
<keyword evidence="2" id="KW-0472">Membrane</keyword>
<evidence type="ECO:0000313" key="5">
    <source>
        <dbReference type="WBParaSite" id="PSAMB.scaffold784size41397.g8863.t1"/>
    </source>
</evidence>
<keyword evidence="2" id="KW-0812">Transmembrane</keyword>
<keyword evidence="2" id="KW-1133">Transmembrane helix</keyword>
<dbReference type="InterPro" id="IPR001079">
    <property type="entry name" value="Galectin_CRD"/>
</dbReference>
<keyword evidence="1" id="KW-0430">Lectin</keyword>